<keyword evidence="1" id="KW-0812">Transmembrane</keyword>
<reference evidence="2 3" key="1">
    <citation type="submission" date="2020-08" db="EMBL/GenBank/DDBJ databases">
        <title>Genomic Encyclopedia of Type Strains, Phase III (KMG-III): the genomes of soil and plant-associated and newly described type strains.</title>
        <authorList>
            <person name="Whitman W."/>
        </authorList>
    </citation>
    <scope>NUCLEOTIDE SEQUENCE [LARGE SCALE GENOMIC DNA]</scope>
    <source>
        <strain evidence="2 3">CECT 3287</strain>
    </source>
</reference>
<evidence type="ECO:0000313" key="3">
    <source>
        <dbReference type="Proteomes" id="UP000590749"/>
    </source>
</evidence>
<evidence type="ECO:0000256" key="1">
    <source>
        <dbReference type="SAM" id="Phobius"/>
    </source>
</evidence>
<name>A0A7W5ABY2_9ACTN</name>
<dbReference type="EMBL" id="JACHXF010000001">
    <property type="protein sequence ID" value="MBB3093155.1"/>
    <property type="molecule type" value="Genomic_DNA"/>
</dbReference>
<accession>A0A7W5ABY2</accession>
<feature type="transmembrane region" description="Helical" evidence="1">
    <location>
        <begin position="26"/>
        <end position="45"/>
    </location>
</feature>
<keyword evidence="3" id="KW-1185">Reference proteome</keyword>
<keyword evidence="1" id="KW-0472">Membrane</keyword>
<dbReference type="RefSeq" id="WP_183216573.1">
    <property type="nucleotide sequence ID" value="NZ_BMPW01000001.1"/>
</dbReference>
<keyword evidence="1" id="KW-1133">Transmembrane helix</keyword>
<proteinExistence type="predicted"/>
<protein>
    <submittedName>
        <fullName evidence="2">Uncharacterized protein</fullName>
    </submittedName>
</protein>
<organism evidence="2 3">
    <name type="scientific">Actinoplanes campanulatus</name>
    <dbReference type="NCBI Taxonomy" id="113559"/>
    <lineage>
        <taxon>Bacteria</taxon>
        <taxon>Bacillati</taxon>
        <taxon>Actinomycetota</taxon>
        <taxon>Actinomycetes</taxon>
        <taxon>Micromonosporales</taxon>
        <taxon>Micromonosporaceae</taxon>
        <taxon>Actinoplanes</taxon>
    </lineage>
</organism>
<evidence type="ECO:0000313" key="2">
    <source>
        <dbReference type="EMBL" id="MBB3093155.1"/>
    </source>
</evidence>
<gene>
    <name evidence="2" type="ORF">FHR83_000789</name>
</gene>
<dbReference type="Proteomes" id="UP000590749">
    <property type="component" value="Unassembled WGS sequence"/>
</dbReference>
<comment type="caution">
    <text evidence="2">The sequence shown here is derived from an EMBL/GenBank/DDBJ whole genome shotgun (WGS) entry which is preliminary data.</text>
</comment>
<sequence>MVGAPLPFPTPGAASVKKFGPAAKDALTFTVFLLLVVGGVLFFPARRRKVDFTA</sequence>
<dbReference type="AlphaFoldDB" id="A0A7W5ABY2"/>